<reference evidence="1 2" key="1">
    <citation type="submission" date="2017-05" db="EMBL/GenBank/DDBJ databases">
        <title>Bifidobacterium vansinderenii sp. nov.</title>
        <authorList>
            <person name="Lugli G.A."/>
            <person name="Duranti S."/>
            <person name="Mangifesta M."/>
        </authorList>
    </citation>
    <scope>NUCLEOTIDE SEQUENCE [LARGE SCALE GENOMIC DNA]</scope>
    <source>
        <strain evidence="1 2">Tam10B</strain>
    </source>
</reference>
<name>A0A229W037_9BIFI</name>
<dbReference type="AlphaFoldDB" id="A0A229W037"/>
<dbReference type="Proteomes" id="UP000215433">
    <property type="component" value="Unassembled WGS sequence"/>
</dbReference>
<dbReference type="OrthoDB" id="3226637at2"/>
<accession>A0A229W037</accession>
<evidence type="ECO:0000313" key="1">
    <source>
        <dbReference type="EMBL" id="OXN01227.1"/>
    </source>
</evidence>
<evidence type="ECO:0008006" key="3">
    <source>
        <dbReference type="Google" id="ProtNLM"/>
    </source>
</evidence>
<evidence type="ECO:0000313" key="2">
    <source>
        <dbReference type="Proteomes" id="UP000215433"/>
    </source>
</evidence>
<keyword evidence="2" id="KW-1185">Reference proteome</keyword>
<dbReference type="RefSeq" id="WP_143248490.1">
    <property type="nucleotide sequence ID" value="NZ_NEWD01000004.1"/>
</dbReference>
<gene>
    <name evidence="1" type="ORF">Tam10B_0227</name>
</gene>
<sequence length="829" mass="94576">MLLGMTVFDVEPVSVMEFSLLFRDEDWDRERDLLRRSRDLYERGGLRHATETDGVWRADVVDPGHGMRVLERVAVRVADGMITGMACSCTGDKVPRCVHAQALCFLLFYRHRYRSHGKVIVPREVTPMVERYVSDRLYSWPPYNEAGAVADGLELLLGLKRRSWNGGVDWLWERWLSNGRFSGLLGNCLPSVTDLIDMDSTSWPRYESPDLDGVLPHGWLTLLESMYELLGDVDRLSRLYAVYIAQGSLPQDVRYVDRLRWMLSGSREADSKLNALVDEIIRCYKPPKDKQCRDLPNLAYEHLLRVFGLSDEAAAYCDCIRDVDRDCVDRLRETIAIDHPEYEQSLRARVGDWRQRYDDRLDLDMDMFRLKVKKLVPMLSVNGYVDPIVADCVELLKAAARGSKAMFRLTVKRRFDDVGRATMCRDLIAIIRADTSQGDLDKRRRAILGRALEGMESYADPLARTFIVEDDLQIFTAPVDRETLRRERPRDFREALHWVDAVDGTPLTGDYDKDLEIIQARLVERLEQRKTETAIREGLDDEVMPDVGSERTDHVAALRVDLDKRLRMMYGDRYGLDGTVFDTSDLFLPALTIGQKAKWRRMTVGQLGLCAAEYVLRASGTVPEWVSRLSRCLAAKGLKQLVEQELERMIDAAGFMDLHQSETDTGIRTALSLLRDEPQPDLQECHTRPDHGLAMRLLTDTLEHINPGFEASDRHDAASVAQSFAEYGPVDKEPWRTQDLLDMLVILADTPDQVVEALRGKPGQDGLAAMLQDKLQDTYTLFQQARYENDSADDFAEKDSLSDTINLVLSLLDDASIRLRELRTQGEQS</sequence>
<comment type="caution">
    <text evidence="1">The sequence shown here is derived from an EMBL/GenBank/DDBJ whole genome shotgun (WGS) entry which is preliminary data.</text>
</comment>
<proteinExistence type="predicted"/>
<dbReference type="EMBL" id="NEWD01000004">
    <property type="protein sequence ID" value="OXN01227.1"/>
    <property type="molecule type" value="Genomic_DNA"/>
</dbReference>
<organism evidence="1 2">
    <name type="scientific">Bifidobacterium vansinderenii</name>
    <dbReference type="NCBI Taxonomy" id="1984871"/>
    <lineage>
        <taxon>Bacteria</taxon>
        <taxon>Bacillati</taxon>
        <taxon>Actinomycetota</taxon>
        <taxon>Actinomycetes</taxon>
        <taxon>Bifidobacteriales</taxon>
        <taxon>Bifidobacteriaceae</taxon>
        <taxon>Bifidobacterium</taxon>
    </lineage>
</organism>
<protein>
    <recommendedName>
        <fullName evidence="3">SWIM-type domain-containing protein</fullName>
    </recommendedName>
</protein>